<dbReference type="EMBL" id="JADPVI010000005">
    <property type="protein sequence ID" value="MBF8458382.1"/>
    <property type="molecule type" value="Genomic_DNA"/>
</dbReference>
<name>A0ABS0FF84_9FLAO</name>
<organism evidence="1 2">
    <name type="scientific">Kaistella gelatinilytica</name>
    <dbReference type="NCBI Taxonomy" id="2787636"/>
    <lineage>
        <taxon>Bacteria</taxon>
        <taxon>Pseudomonadati</taxon>
        <taxon>Bacteroidota</taxon>
        <taxon>Flavobacteriia</taxon>
        <taxon>Flavobacteriales</taxon>
        <taxon>Weeksellaceae</taxon>
        <taxon>Chryseobacterium group</taxon>
        <taxon>Kaistella</taxon>
    </lineage>
</organism>
<proteinExistence type="predicted"/>
<evidence type="ECO:0000313" key="1">
    <source>
        <dbReference type="EMBL" id="MBF8458382.1"/>
    </source>
</evidence>
<evidence type="ECO:0000313" key="2">
    <source>
        <dbReference type="Proteomes" id="UP000660070"/>
    </source>
</evidence>
<sequence length="189" mass="21668">MTKKLYFGFFLILFSVCTTSCKKQLSPKETDNFSKQDSVAIVRLDKKDSKNTISSAVDISIYDKTTDPKTASYELLDTSSIKNLKEYSCAEEKTRYISLPNKDDIRLVLVPQDCGDFDYRYYLLTIKNNAVVSDLYVEGTWQEPEDDSSKENTSFKIDKDFKIFVKTEISNSTKSISYKIDEDGKIVEL</sequence>
<accession>A0ABS0FF84</accession>
<keyword evidence="2" id="KW-1185">Reference proteome</keyword>
<protein>
    <recommendedName>
        <fullName evidence="3">Lipoprotein</fullName>
    </recommendedName>
</protein>
<dbReference type="RefSeq" id="WP_196080824.1">
    <property type="nucleotide sequence ID" value="NZ_JADPVI010000005.1"/>
</dbReference>
<comment type="caution">
    <text evidence="1">The sequence shown here is derived from an EMBL/GenBank/DDBJ whole genome shotgun (WGS) entry which is preliminary data.</text>
</comment>
<evidence type="ECO:0008006" key="3">
    <source>
        <dbReference type="Google" id="ProtNLM"/>
    </source>
</evidence>
<gene>
    <name evidence="1" type="ORF">IV494_14455</name>
</gene>
<dbReference type="Proteomes" id="UP000660070">
    <property type="component" value="Unassembled WGS sequence"/>
</dbReference>
<reference evidence="1 2" key="1">
    <citation type="submission" date="2020-11" db="EMBL/GenBank/DDBJ databases">
        <title>Kaistella gelatinilytica sp. nov., a flavobacterium isolated from Antarctic Soil.</title>
        <authorList>
            <person name="Li J."/>
        </authorList>
    </citation>
    <scope>NUCLEOTIDE SEQUENCE [LARGE SCALE GENOMIC DNA]</scope>
    <source>
        <strain evidence="1 2">G5-32</strain>
    </source>
</reference>